<name>A0A4Y2ESE9_ARAVE</name>
<evidence type="ECO:0000313" key="2">
    <source>
        <dbReference type="Proteomes" id="UP000499080"/>
    </source>
</evidence>
<comment type="caution">
    <text evidence="1">The sequence shown here is derived from an EMBL/GenBank/DDBJ whole genome shotgun (WGS) entry which is preliminary data.</text>
</comment>
<sequence length="84" mass="9472">MTRMIPVSKLPEPDNWRKLEADGFKEHQIQRTRRVFVGSESGNRGSVLRPQQHLLKQTGHVAKQINYIVAGIQGAHTPKCNTAL</sequence>
<dbReference type="AlphaFoldDB" id="A0A4Y2ESE9"/>
<accession>A0A4Y2ESE9</accession>
<evidence type="ECO:0000313" key="1">
    <source>
        <dbReference type="EMBL" id="GBM32182.1"/>
    </source>
</evidence>
<keyword evidence="2" id="KW-1185">Reference proteome</keyword>
<reference evidence="1 2" key="1">
    <citation type="journal article" date="2019" name="Sci. Rep.">
        <title>Orb-weaving spider Araneus ventricosus genome elucidates the spidroin gene catalogue.</title>
        <authorList>
            <person name="Kono N."/>
            <person name="Nakamura H."/>
            <person name="Ohtoshi R."/>
            <person name="Moran D.A.P."/>
            <person name="Shinohara A."/>
            <person name="Yoshida Y."/>
            <person name="Fujiwara M."/>
            <person name="Mori M."/>
            <person name="Tomita M."/>
            <person name="Arakawa K."/>
        </authorList>
    </citation>
    <scope>NUCLEOTIDE SEQUENCE [LARGE SCALE GENOMIC DNA]</scope>
</reference>
<protein>
    <submittedName>
        <fullName evidence="1">Uncharacterized protein</fullName>
    </submittedName>
</protein>
<gene>
    <name evidence="1" type="ORF">AVEN_136729_1</name>
</gene>
<proteinExistence type="predicted"/>
<organism evidence="1 2">
    <name type="scientific">Araneus ventricosus</name>
    <name type="common">Orbweaver spider</name>
    <name type="synonym">Epeira ventricosa</name>
    <dbReference type="NCBI Taxonomy" id="182803"/>
    <lineage>
        <taxon>Eukaryota</taxon>
        <taxon>Metazoa</taxon>
        <taxon>Ecdysozoa</taxon>
        <taxon>Arthropoda</taxon>
        <taxon>Chelicerata</taxon>
        <taxon>Arachnida</taxon>
        <taxon>Araneae</taxon>
        <taxon>Araneomorphae</taxon>
        <taxon>Entelegynae</taxon>
        <taxon>Araneoidea</taxon>
        <taxon>Araneidae</taxon>
        <taxon>Araneus</taxon>
    </lineage>
</organism>
<dbReference type="Proteomes" id="UP000499080">
    <property type="component" value="Unassembled WGS sequence"/>
</dbReference>
<dbReference type="EMBL" id="BGPR01000700">
    <property type="protein sequence ID" value="GBM32182.1"/>
    <property type="molecule type" value="Genomic_DNA"/>
</dbReference>